<evidence type="ECO:0000256" key="1">
    <source>
        <dbReference type="SAM" id="Phobius"/>
    </source>
</evidence>
<keyword evidence="1" id="KW-0472">Membrane</keyword>
<dbReference type="RefSeq" id="WP_011417604.1">
    <property type="nucleotide sequence ID" value="NC_007759.1"/>
</dbReference>
<reference evidence="2 3" key="1">
    <citation type="journal article" date="2007" name="Proc. Natl. Acad. Sci. U.S.A.">
        <title>The genome of Syntrophus aciditrophicus: life at the thermodynamic limit of microbial growth.</title>
        <authorList>
            <person name="McInerney M.J."/>
            <person name="Rohlin L."/>
            <person name="Mouttaki H."/>
            <person name="Kim U."/>
            <person name="Krupp R.S."/>
            <person name="Rios-Hernandez L."/>
            <person name="Sieber J."/>
            <person name="Struchtemeyer C.G."/>
            <person name="Bhattacharyya A."/>
            <person name="Campbell J.W."/>
            <person name="Gunsalus R.P."/>
        </authorList>
    </citation>
    <scope>NUCLEOTIDE SEQUENCE [LARGE SCALE GENOMIC DNA]</scope>
    <source>
        <strain evidence="2 3">SB</strain>
    </source>
</reference>
<dbReference type="eggNOG" id="ENOG5032TNE">
    <property type="taxonomic scope" value="Bacteria"/>
</dbReference>
<proteinExistence type="predicted"/>
<organism evidence="2 3">
    <name type="scientific">Syntrophus aciditrophicus (strain SB)</name>
    <dbReference type="NCBI Taxonomy" id="56780"/>
    <lineage>
        <taxon>Bacteria</taxon>
        <taxon>Pseudomonadati</taxon>
        <taxon>Thermodesulfobacteriota</taxon>
        <taxon>Syntrophia</taxon>
        <taxon>Syntrophales</taxon>
        <taxon>Syntrophaceae</taxon>
        <taxon>Syntrophus</taxon>
    </lineage>
</organism>
<name>Q2LU23_SYNAS</name>
<evidence type="ECO:0000313" key="3">
    <source>
        <dbReference type="Proteomes" id="UP000001933"/>
    </source>
</evidence>
<sequence>MPGGSGTVVITSGGGESKPKGIIDALSEIEKFSAMDRKGSEIPERFFTTKNRIEYFEAGFKGSLVSGLVSALLAPMAIGVLEKLIPVFGEAEPTTFDKGFVFLIALSFSIGYAVFIGGMGRYYAGRFTRVMIRSFVSGTIVGAILKMVLAFILFHFLYLVVLTDGRIAAFLSIFRSWVAPGTLENVYGWIVEFKPVLLISAWFIVLTTVIFIMVPVFSIGIALYRERKTSLKEE</sequence>
<dbReference type="OrthoDB" id="5393855at2"/>
<keyword evidence="3" id="KW-1185">Reference proteome</keyword>
<dbReference type="STRING" id="56780.SYN_01891"/>
<accession>Q2LU23</accession>
<dbReference type="InParanoid" id="Q2LU23"/>
<evidence type="ECO:0000313" key="2">
    <source>
        <dbReference type="EMBL" id="ABC77581.1"/>
    </source>
</evidence>
<dbReference type="Proteomes" id="UP000001933">
    <property type="component" value="Chromosome"/>
</dbReference>
<keyword evidence="1" id="KW-1133">Transmembrane helix</keyword>
<feature type="transmembrane region" description="Helical" evidence="1">
    <location>
        <begin position="135"/>
        <end position="161"/>
    </location>
</feature>
<dbReference type="HOGENOM" id="CLU_098636_0_0_7"/>
<dbReference type="KEGG" id="sat:SYN_01891"/>
<gene>
    <name evidence="2" type="ORF">SYN_01891</name>
</gene>
<protein>
    <submittedName>
        <fullName evidence="2">Hypothetical membrane protein</fullName>
    </submittedName>
</protein>
<feature type="transmembrane region" description="Helical" evidence="1">
    <location>
        <begin position="60"/>
        <end position="80"/>
    </location>
</feature>
<dbReference type="EMBL" id="CP000252">
    <property type="protein sequence ID" value="ABC77581.1"/>
    <property type="molecule type" value="Genomic_DNA"/>
</dbReference>
<feature type="transmembrane region" description="Helical" evidence="1">
    <location>
        <begin position="199"/>
        <end position="224"/>
    </location>
</feature>
<keyword evidence="1" id="KW-0812">Transmembrane</keyword>
<dbReference type="AlphaFoldDB" id="Q2LU23"/>
<feature type="transmembrane region" description="Helical" evidence="1">
    <location>
        <begin position="100"/>
        <end position="123"/>
    </location>
</feature>